<dbReference type="Gene3D" id="3.40.50.1010">
    <property type="entry name" value="5'-nuclease"/>
    <property type="match status" value="1"/>
</dbReference>
<dbReference type="EMBL" id="BMGT01000003">
    <property type="protein sequence ID" value="GGG80270.1"/>
    <property type="molecule type" value="Genomic_DNA"/>
</dbReference>
<dbReference type="SUPFAM" id="SSF88723">
    <property type="entry name" value="PIN domain-like"/>
    <property type="match status" value="1"/>
</dbReference>
<comment type="caution">
    <text evidence="2">The sequence shown here is derived from an EMBL/GenBank/DDBJ whole genome shotgun (WGS) entry which is preliminary data.</text>
</comment>
<sequence length="140" mass="15780">MSDSPRILLDTHAWIWFEQGEERLPVKARRQIEAAAWGGSLYIAAISLLEIANQHRRGRIQLSIPLEQWFKETLDHQGIQIIPLTPAIALETTLLPESFHGDPADRLIASTARVENLTLYTHDKAILRFGKQGLLHTAAI</sequence>
<accession>A0A917M6C9</accession>
<reference evidence="2" key="2">
    <citation type="submission" date="2020-09" db="EMBL/GenBank/DDBJ databases">
        <authorList>
            <person name="Sun Q."/>
            <person name="Zhou Y."/>
        </authorList>
    </citation>
    <scope>NUCLEOTIDE SEQUENCE</scope>
    <source>
        <strain evidence="2">CGMCC 1.12997</strain>
    </source>
</reference>
<feature type="domain" description="PIN" evidence="1">
    <location>
        <begin position="7"/>
        <end position="130"/>
    </location>
</feature>
<dbReference type="InterPro" id="IPR029060">
    <property type="entry name" value="PIN-like_dom_sf"/>
</dbReference>
<dbReference type="InterPro" id="IPR041705">
    <property type="entry name" value="PIN_Sll0205"/>
</dbReference>
<proteinExistence type="predicted"/>
<protein>
    <submittedName>
        <fullName evidence="2">PIN domain-containing protein</fullName>
    </submittedName>
</protein>
<dbReference type="InterPro" id="IPR052919">
    <property type="entry name" value="TA_system_RNase"/>
</dbReference>
<dbReference type="RefSeq" id="WP_188554518.1">
    <property type="nucleotide sequence ID" value="NZ_BMGT01000003.1"/>
</dbReference>
<name>A0A917M6C9_9BACT</name>
<dbReference type="AlphaFoldDB" id="A0A917M6C9"/>
<reference evidence="2" key="1">
    <citation type="journal article" date="2014" name="Int. J. Syst. Evol. Microbiol.">
        <title>Complete genome sequence of Corynebacterium casei LMG S-19264T (=DSM 44701T), isolated from a smear-ripened cheese.</title>
        <authorList>
            <consortium name="US DOE Joint Genome Institute (JGI-PGF)"/>
            <person name="Walter F."/>
            <person name="Albersmeier A."/>
            <person name="Kalinowski J."/>
            <person name="Ruckert C."/>
        </authorList>
    </citation>
    <scope>NUCLEOTIDE SEQUENCE</scope>
    <source>
        <strain evidence="2">CGMCC 1.12997</strain>
    </source>
</reference>
<evidence type="ECO:0000259" key="1">
    <source>
        <dbReference type="Pfam" id="PF01850"/>
    </source>
</evidence>
<organism evidence="2 3">
    <name type="scientific">Edaphobacter dinghuensis</name>
    <dbReference type="NCBI Taxonomy" id="1560005"/>
    <lineage>
        <taxon>Bacteria</taxon>
        <taxon>Pseudomonadati</taxon>
        <taxon>Acidobacteriota</taxon>
        <taxon>Terriglobia</taxon>
        <taxon>Terriglobales</taxon>
        <taxon>Acidobacteriaceae</taxon>
        <taxon>Edaphobacter</taxon>
    </lineage>
</organism>
<gene>
    <name evidence="2" type="ORF">GCM10011585_24560</name>
</gene>
<dbReference type="Proteomes" id="UP000647241">
    <property type="component" value="Unassembled WGS sequence"/>
</dbReference>
<evidence type="ECO:0000313" key="2">
    <source>
        <dbReference type="EMBL" id="GGG80270.1"/>
    </source>
</evidence>
<evidence type="ECO:0000313" key="3">
    <source>
        <dbReference type="Proteomes" id="UP000647241"/>
    </source>
</evidence>
<dbReference type="PANTHER" id="PTHR36173:SF1">
    <property type="entry name" value="RIBONUCLEASE VAPC22"/>
    <property type="match status" value="1"/>
</dbReference>
<keyword evidence="3" id="KW-1185">Reference proteome</keyword>
<dbReference type="Pfam" id="PF01850">
    <property type="entry name" value="PIN"/>
    <property type="match status" value="1"/>
</dbReference>
<dbReference type="InterPro" id="IPR002716">
    <property type="entry name" value="PIN_dom"/>
</dbReference>
<dbReference type="CDD" id="cd09872">
    <property type="entry name" value="PIN_Sll0205-like"/>
    <property type="match status" value="1"/>
</dbReference>
<dbReference type="PANTHER" id="PTHR36173">
    <property type="entry name" value="RIBONUCLEASE VAPC16-RELATED"/>
    <property type="match status" value="1"/>
</dbReference>